<evidence type="ECO:0000256" key="1">
    <source>
        <dbReference type="ARBA" id="ARBA00022729"/>
    </source>
</evidence>
<dbReference type="EMBL" id="CP022098">
    <property type="protein sequence ID" value="ATB42583.1"/>
    <property type="molecule type" value="Genomic_DNA"/>
</dbReference>
<name>A0A250JG45_9BACT</name>
<dbReference type="KEGG" id="cfus:CYFUS_008062"/>
<dbReference type="RefSeq" id="WP_232537095.1">
    <property type="nucleotide sequence ID" value="NZ_CP022098.1"/>
</dbReference>
<feature type="chain" id="PRO_5012038309" description="Outer membrane protein beta-barrel domain-containing protein" evidence="2">
    <location>
        <begin position="24"/>
        <end position="210"/>
    </location>
</feature>
<gene>
    <name evidence="4" type="ORF">CYFUS_008062</name>
</gene>
<evidence type="ECO:0000256" key="2">
    <source>
        <dbReference type="SAM" id="SignalP"/>
    </source>
</evidence>
<dbReference type="InterPro" id="IPR011250">
    <property type="entry name" value="OMP/PagP_B-barrel"/>
</dbReference>
<sequence length="210" mass="21604">MKARSWMGGVALVSLCMSGVALAAPSAERVAEDLKFNEETTPVGLDVRLGAGGLAGSGGDVTKVGPMVGIAAGAQPWRFIGVEAGVEGQRLPIDDPRVGEGEAMYRYNVGLLAKAGPLLSQDRLRPYVGVGAGVSYLNATSGAESLYRNDFITEVPLAAGVDYRFGNGIFAGARASYRVLFGEEFADAATLSGDSGGNLLNIAATVGGRF</sequence>
<dbReference type="Pfam" id="PF13505">
    <property type="entry name" value="OMP_b-brl"/>
    <property type="match status" value="1"/>
</dbReference>
<evidence type="ECO:0000259" key="3">
    <source>
        <dbReference type="Pfam" id="PF13505"/>
    </source>
</evidence>
<reference evidence="4 5" key="1">
    <citation type="submission" date="2017-06" db="EMBL/GenBank/DDBJ databases">
        <title>Sequencing and comparative analysis of myxobacterial genomes.</title>
        <authorList>
            <person name="Rupp O."/>
            <person name="Goesmann A."/>
            <person name="Sogaard-Andersen L."/>
        </authorList>
    </citation>
    <scope>NUCLEOTIDE SEQUENCE [LARGE SCALE GENOMIC DNA]</scope>
    <source>
        <strain evidence="4 5">DSM 52655</strain>
    </source>
</reference>
<accession>A0A250JG45</accession>
<evidence type="ECO:0000313" key="5">
    <source>
        <dbReference type="Proteomes" id="UP000217257"/>
    </source>
</evidence>
<dbReference type="AlphaFoldDB" id="A0A250JG45"/>
<organism evidence="4 5">
    <name type="scientific">Cystobacter fuscus</name>
    <dbReference type="NCBI Taxonomy" id="43"/>
    <lineage>
        <taxon>Bacteria</taxon>
        <taxon>Pseudomonadati</taxon>
        <taxon>Myxococcota</taxon>
        <taxon>Myxococcia</taxon>
        <taxon>Myxococcales</taxon>
        <taxon>Cystobacterineae</taxon>
        <taxon>Archangiaceae</taxon>
        <taxon>Cystobacter</taxon>
    </lineage>
</organism>
<dbReference type="InterPro" id="IPR027385">
    <property type="entry name" value="Beta-barrel_OMP"/>
</dbReference>
<protein>
    <recommendedName>
        <fullName evidence="3">Outer membrane protein beta-barrel domain-containing protein</fullName>
    </recommendedName>
</protein>
<dbReference type="Gene3D" id="2.40.160.20">
    <property type="match status" value="1"/>
</dbReference>
<keyword evidence="1 2" id="KW-0732">Signal</keyword>
<feature type="signal peptide" evidence="2">
    <location>
        <begin position="1"/>
        <end position="23"/>
    </location>
</feature>
<evidence type="ECO:0000313" key="4">
    <source>
        <dbReference type="EMBL" id="ATB42583.1"/>
    </source>
</evidence>
<feature type="domain" description="Outer membrane protein beta-barrel" evidence="3">
    <location>
        <begin position="15"/>
        <end position="210"/>
    </location>
</feature>
<dbReference type="SUPFAM" id="SSF56925">
    <property type="entry name" value="OMPA-like"/>
    <property type="match status" value="1"/>
</dbReference>
<dbReference type="Proteomes" id="UP000217257">
    <property type="component" value="Chromosome"/>
</dbReference>
<proteinExistence type="predicted"/>